<evidence type="ECO:0000313" key="2">
    <source>
        <dbReference type="Proteomes" id="UP001484535"/>
    </source>
</evidence>
<dbReference type="EMBL" id="JBDLBR010000003">
    <property type="protein sequence ID" value="MEN7537742.1"/>
    <property type="molecule type" value="Genomic_DNA"/>
</dbReference>
<evidence type="ECO:0000313" key="1">
    <source>
        <dbReference type="EMBL" id="MEN7537742.1"/>
    </source>
</evidence>
<organism evidence="1 2">
    <name type="scientific">Aurantiacibacter flavus</name>
    <dbReference type="NCBI Taxonomy" id="3145232"/>
    <lineage>
        <taxon>Bacteria</taxon>
        <taxon>Pseudomonadati</taxon>
        <taxon>Pseudomonadota</taxon>
        <taxon>Alphaproteobacteria</taxon>
        <taxon>Sphingomonadales</taxon>
        <taxon>Erythrobacteraceae</taxon>
        <taxon>Aurantiacibacter</taxon>
    </lineage>
</organism>
<gene>
    <name evidence="1" type="ORF">ABDJ38_11210</name>
</gene>
<sequence length="74" mass="8580">MFEKLRIKEHMEVADAKGQHIGTVDEVEDERIKMTRTDSEDNMHHYLPLDAVDKIDDNRVYLKEGTRIPVGLDA</sequence>
<protein>
    <submittedName>
        <fullName evidence="1">DUF2171 domain-containing protein</fullName>
    </submittedName>
</protein>
<proteinExistence type="predicted"/>
<dbReference type="InterPro" id="IPR018684">
    <property type="entry name" value="DUF2171"/>
</dbReference>
<reference evidence="1 2" key="1">
    <citation type="submission" date="2024-05" db="EMBL/GenBank/DDBJ databases">
        <authorList>
            <person name="Park S."/>
        </authorList>
    </citation>
    <scope>NUCLEOTIDE SEQUENCE [LARGE SCALE GENOMIC DNA]</scope>
    <source>
        <strain evidence="1 2">DGU5</strain>
    </source>
</reference>
<keyword evidence="2" id="KW-1185">Reference proteome</keyword>
<accession>A0ABV0D0Z1</accession>
<dbReference type="Pfam" id="PF09939">
    <property type="entry name" value="DUF2171"/>
    <property type="match status" value="1"/>
</dbReference>
<name>A0ABV0D0Z1_9SPHN</name>
<dbReference type="Proteomes" id="UP001484535">
    <property type="component" value="Unassembled WGS sequence"/>
</dbReference>
<dbReference type="RefSeq" id="WP_346785181.1">
    <property type="nucleotide sequence ID" value="NZ_JBDLBR010000003.1"/>
</dbReference>
<comment type="caution">
    <text evidence="1">The sequence shown here is derived from an EMBL/GenBank/DDBJ whole genome shotgun (WGS) entry which is preliminary data.</text>
</comment>